<comment type="similarity">
    <text evidence="2">Belongs to the perilipin family.</text>
</comment>
<protein>
    <submittedName>
        <fullName evidence="5">Perilipin-2-like isoform X1</fullName>
    </submittedName>
</protein>
<evidence type="ECO:0000256" key="1">
    <source>
        <dbReference type="ARBA" id="ARBA00004502"/>
    </source>
</evidence>
<feature type="compositionally biased region" description="Polar residues" evidence="4">
    <location>
        <begin position="410"/>
        <end position="421"/>
    </location>
</feature>
<keyword evidence="6" id="KW-1185">Reference proteome</keyword>
<evidence type="ECO:0000313" key="6">
    <source>
        <dbReference type="Proteomes" id="UP000276133"/>
    </source>
</evidence>
<dbReference type="AlphaFoldDB" id="A0A3M7T707"/>
<accession>A0A3M7T707</accession>
<dbReference type="Pfam" id="PF03036">
    <property type="entry name" value="Perilipin"/>
    <property type="match status" value="1"/>
</dbReference>
<dbReference type="STRING" id="10195.A0A3M7T707"/>
<sequence length="503" mass="57411">MYRKHLREQKEMESKTGLKTIDRIADIPVVNSALSNVTDYYGKVKDKNMILRTSFNLAELSVKTMAFAASPITSIWKKPIESVDSYLYGKLNDLEQTYPSINKPTDQLRENAFQQAKFIYNKTVVAPIDNIKEKTADLSISVLDTCLENRYAKLITNPLLDLTEKSLDYLLPQQQMEHKKRLISSGDHNTLRRIYDINNRLYTATFQQLDRLHFQFETLISKLNTLKDFSLLLVSEAQDRVLTSFKQVKDNTLVSQCVNFIHSNKLSLQNLESLCKNYSSAILTDVSQLVDNYMNLVKNFPLVFNGSKIKQNVDQLMSQMKTQNFGNYLNYIIEQLGSIHQALVSYTNQMFQVVYDLKVAQLFKRIPERQSQKMKDTKQETEANSESISNEKFRLPVPDESGPKSSSSSPDQTLQTPFTSPSLNENKITIVEDIDQLKKSMLSENLDYSHSVGNETDDEESDVTGSSTQETESDATSDESSESQNQTQTNIQVDQSRDSLLYA</sequence>
<dbReference type="Proteomes" id="UP000276133">
    <property type="component" value="Unassembled WGS sequence"/>
</dbReference>
<dbReference type="GO" id="GO:0019915">
    <property type="term" value="P:lipid storage"/>
    <property type="evidence" value="ECO:0007669"/>
    <property type="project" value="TreeGrafter"/>
</dbReference>
<keyword evidence="3" id="KW-0551">Lipid droplet</keyword>
<organism evidence="5 6">
    <name type="scientific">Brachionus plicatilis</name>
    <name type="common">Marine rotifer</name>
    <name type="synonym">Brachionus muelleri</name>
    <dbReference type="NCBI Taxonomy" id="10195"/>
    <lineage>
        <taxon>Eukaryota</taxon>
        <taxon>Metazoa</taxon>
        <taxon>Spiralia</taxon>
        <taxon>Gnathifera</taxon>
        <taxon>Rotifera</taxon>
        <taxon>Eurotatoria</taxon>
        <taxon>Monogononta</taxon>
        <taxon>Pseudotrocha</taxon>
        <taxon>Ploima</taxon>
        <taxon>Brachionidae</taxon>
        <taxon>Brachionus</taxon>
    </lineage>
</organism>
<evidence type="ECO:0000313" key="5">
    <source>
        <dbReference type="EMBL" id="RNA43843.1"/>
    </source>
</evidence>
<gene>
    <name evidence="5" type="ORF">BpHYR1_026099</name>
</gene>
<dbReference type="GO" id="GO:0005811">
    <property type="term" value="C:lipid droplet"/>
    <property type="evidence" value="ECO:0007669"/>
    <property type="project" value="UniProtKB-SubCell"/>
</dbReference>
<dbReference type="GO" id="GO:0005829">
    <property type="term" value="C:cytosol"/>
    <property type="evidence" value="ECO:0007669"/>
    <property type="project" value="TreeGrafter"/>
</dbReference>
<reference evidence="5 6" key="1">
    <citation type="journal article" date="2018" name="Sci. Rep.">
        <title>Genomic signatures of local adaptation to the degree of environmental predictability in rotifers.</title>
        <authorList>
            <person name="Franch-Gras L."/>
            <person name="Hahn C."/>
            <person name="Garcia-Roger E.M."/>
            <person name="Carmona M.J."/>
            <person name="Serra M."/>
            <person name="Gomez A."/>
        </authorList>
    </citation>
    <scope>NUCLEOTIDE SEQUENCE [LARGE SCALE GENOMIC DNA]</scope>
    <source>
        <strain evidence="5">HYR1</strain>
    </source>
</reference>
<comment type="caution">
    <text evidence="5">The sequence shown here is derived from an EMBL/GenBank/DDBJ whole genome shotgun (WGS) entry which is preliminary data.</text>
</comment>
<dbReference type="EMBL" id="REGN01000173">
    <property type="protein sequence ID" value="RNA43843.1"/>
    <property type="molecule type" value="Genomic_DNA"/>
</dbReference>
<evidence type="ECO:0000256" key="2">
    <source>
        <dbReference type="ARBA" id="ARBA00006311"/>
    </source>
</evidence>
<evidence type="ECO:0000256" key="4">
    <source>
        <dbReference type="SAM" id="MobiDB-lite"/>
    </source>
</evidence>
<dbReference type="GO" id="GO:0010890">
    <property type="term" value="P:positive regulation of triglyceride storage"/>
    <property type="evidence" value="ECO:0007669"/>
    <property type="project" value="TreeGrafter"/>
</dbReference>
<dbReference type="OrthoDB" id="376826at2759"/>
<feature type="region of interest" description="Disordered" evidence="4">
    <location>
        <begin position="448"/>
        <end position="503"/>
    </location>
</feature>
<evidence type="ECO:0000256" key="3">
    <source>
        <dbReference type="ARBA" id="ARBA00022677"/>
    </source>
</evidence>
<feature type="region of interest" description="Disordered" evidence="4">
    <location>
        <begin position="370"/>
        <end position="421"/>
    </location>
</feature>
<proteinExistence type="inferred from homology"/>
<feature type="compositionally biased region" description="Basic and acidic residues" evidence="4">
    <location>
        <begin position="370"/>
        <end position="381"/>
    </location>
</feature>
<feature type="compositionally biased region" description="Polar residues" evidence="4">
    <location>
        <begin position="485"/>
        <end position="494"/>
    </location>
</feature>
<dbReference type="PANTHER" id="PTHR14024">
    <property type="entry name" value="PERILIPIN"/>
    <property type="match status" value="1"/>
</dbReference>
<name>A0A3M7T707_BRAPC</name>
<dbReference type="InterPro" id="IPR004279">
    <property type="entry name" value="Perilipin"/>
</dbReference>
<feature type="compositionally biased region" description="Acidic residues" evidence="4">
    <location>
        <begin position="471"/>
        <end position="481"/>
    </location>
</feature>
<comment type="subcellular location">
    <subcellularLocation>
        <location evidence="1">Lipid droplet</location>
    </subcellularLocation>
</comment>
<dbReference type="PANTHER" id="PTHR14024:SF49">
    <property type="entry name" value="LIPID STORAGE DROPLETS SURFACE-BINDING PROTEIN 1"/>
    <property type="match status" value="1"/>
</dbReference>